<proteinExistence type="predicted"/>
<evidence type="ECO:0000259" key="1">
    <source>
        <dbReference type="Pfam" id="PF17787"/>
    </source>
</evidence>
<comment type="caution">
    <text evidence="2">The sequence shown here is derived from an EMBL/GenBank/DDBJ whole genome shotgun (WGS) entry which is preliminary data.</text>
</comment>
<accession>A0AAV5UZT8</accession>
<dbReference type="AlphaFoldDB" id="A0AAV5UZT8"/>
<dbReference type="InterPro" id="IPR037862">
    <property type="entry name" value="PLC-beta_PH"/>
</dbReference>
<keyword evidence="3" id="KW-1185">Reference proteome</keyword>
<name>A0AAV5UZT8_9BILA</name>
<dbReference type="Pfam" id="PF17787">
    <property type="entry name" value="PH_14"/>
    <property type="match status" value="1"/>
</dbReference>
<feature type="domain" description="PLC-beta PH" evidence="1">
    <location>
        <begin position="2"/>
        <end position="112"/>
    </location>
</feature>
<reference evidence="2" key="1">
    <citation type="submission" date="2023-10" db="EMBL/GenBank/DDBJ databases">
        <title>Genome assembly of Pristionchus species.</title>
        <authorList>
            <person name="Yoshida K."/>
            <person name="Sommer R.J."/>
        </authorList>
    </citation>
    <scope>NUCLEOTIDE SEQUENCE</scope>
    <source>
        <strain evidence="2">RS5133</strain>
    </source>
</reference>
<gene>
    <name evidence="2" type="ORF">PFISCL1PPCAC_2990</name>
</gene>
<dbReference type="SUPFAM" id="SSF50729">
    <property type="entry name" value="PH domain-like"/>
    <property type="match status" value="1"/>
</dbReference>
<dbReference type="EMBL" id="BTSY01000001">
    <property type="protein sequence ID" value="GMT11693.1"/>
    <property type="molecule type" value="Genomic_DNA"/>
</dbReference>
<evidence type="ECO:0000313" key="3">
    <source>
        <dbReference type="Proteomes" id="UP001432322"/>
    </source>
</evidence>
<evidence type="ECO:0000313" key="2">
    <source>
        <dbReference type="EMBL" id="GMT11693.1"/>
    </source>
</evidence>
<sequence>RGTTFFKWAEKNRDSSFPNGDFYVQIFVDPGGHTIYWRRKDVDNSEPGHVFIDEIVDVRASSIHQLENEPGSDLFMTIVSNVDFVHPKFHTFMHRNDPKVTKKWSHFIFALSLQRRKEFHGMAF</sequence>
<dbReference type="Gene3D" id="2.30.29.240">
    <property type="match status" value="1"/>
</dbReference>
<dbReference type="Proteomes" id="UP001432322">
    <property type="component" value="Unassembled WGS sequence"/>
</dbReference>
<protein>
    <recommendedName>
        <fullName evidence="1">PLC-beta PH domain-containing protein</fullName>
    </recommendedName>
</protein>
<feature type="non-terminal residue" evidence="2">
    <location>
        <position position="124"/>
    </location>
</feature>
<organism evidence="2 3">
    <name type="scientific">Pristionchus fissidentatus</name>
    <dbReference type="NCBI Taxonomy" id="1538716"/>
    <lineage>
        <taxon>Eukaryota</taxon>
        <taxon>Metazoa</taxon>
        <taxon>Ecdysozoa</taxon>
        <taxon>Nematoda</taxon>
        <taxon>Chromadorea</taxon>
        <taxon>Rhabditida</taxon>
        <taxon>Rhabditina</taxon>
        <taxon>Diplogasteromorpha</taxon>
        <taxon>Diplogasteroidea</taxon>
        <taxon>Neodiplogasteridae</taxon>
        <taxon>Pristionchus</taxon>
    </lineage>
</organism>
<feature type="non-terminal residue" evidence="2">
    <location>
        <position position="1"/>
    </location>
</feature>